<dbReference type="NCBIfam" id="TIGR01987">
    <property type="entry name" value="HI0074"/>
    <property type="match status" value="1"/>
</dbReference>
<dbReference type="Gene3D" id="1.20.120.330">
    <property type="entry name" value="Nucleotidyltransferases domain 2"/>
    <property type="match status" value="1"/>
</dbReference>
<protein>
    <submittedName>
        <fullName evidence="1">Nucleotidyltransferase substrate binding protein, HI0074 family</fullName>
    </submittedName>
</protein>
<dbReference type="STRING" id="392333.SAMN05660860_03109"/>
<evidence type="ECO:0000313" key="2">
    <source>
        <dbReference type="Proteomes" id="UP000182146"/>
    </source>
</evidence>
<dbReference type="InterPro" id="IPR010235">
    <property type="entry name" value="HepT"/>
</dbReference>
<dbReference type="SUPFAM" id="SSF81593">
    <property type="entry name" value="Nucleotidyltransferase substrate binding subunit/domain"/>
    <property type="match status" value="1"/>
</dbReference>
<dbReference type="EMBL" id="FNGU01000009">
    <property type="protein sequence ID" value="SDM74774.1"/>
    <property type="molecule type" value="Genomic_DNA"/>
</dbReference>
<dbReference type="Proteomes" id="UP000182146">
    <property type="component" value="Unassembled WGS sequence"/>
</dbReference>
<proteinExistence type="predicted"/>
<reference evidence="1 2" key="1">
    <citation type="submission" date="2016-10" db="EMBL/GenBank/DDBJ databases">
        <authorList>
            <person name="de Groot N.N."/>
        </authorList>
    </citation>
    <scope>NUCLEOTIDE SEQUENCE [LARGE SCALE GENOMIC DNA]</scope>
    <source>
        <strain evidence="1 2">DSM 17813</strain>
    </source>
</reference>
<name>A0A1G9VRE3_9BACT</name>
<keyword evidence="1" id="KW-0808">Transferase</keyword>
<dbReference type="GO" id="GO:0016740">
    <property type="term" value="F:transferase activity"/>
    <property type="evidence" value="ECO:0007669"/>
    <property type="project" value="UniProtKB-KW"/>
</dbReference>
<evidence type="ECO:0000313" key="1">
    <source>
        <dbReference type="EMBL" id="SDM74774.1"/>
    </source>
</evidence>
<organism evidence="1 2">
    <name type="scientific">Geoalkalibacter ferrihydriticus</name>
    <dbReference type="NCBI Taxonomy" id="392333"/>
    <lineage>
        <taxon>Bacteria</taxon>
        <taxon>Pseudomonadati</taxon>
        <taxon>Thermodesulfobacteriota</taxon>
        <taxon>Desulfuromonadia</taxon>
        <taxon>Desulfuromonadales</taxon>
        <taxon>Geoalkalibacteraceae</taxon>
        <taxon>Geoalkalibacter</taxon>
    </lineage>
</organism>
<gene>
    <name evidence="1" type="ORF">SAMN05660860_03109</name>
</gene>
<accession>A0A1G9VRE3</accession>
<dbReference type="OrthoDB" id="9810452at2"/>
<dbReference type="AlphaFoldDB" id="A0A1G9VRE3"/>
<dbReference type="Pfam" id="PF08780">
    <property type="entry name" value="NTase_sub_bind"/>
    <property type="match status" value="1"/>
</dbReference>
<sequence>MLHFLRAISEKTTPKIRFFPIGKRELAWNVLKDYLEEMGISGIIGSKGATLEAFQNGLIEDGEAWMEMIRARILSPHTYNPQTAEKIVGDILTSFYPAFEQLAQKLPTLAESSGNN</sequence>